<keyword evidence="1" id="KW-0812">Transmembrane</keyword>
<evidence type="ECO:0000313" key="2">
    <source>
        <dbReference type="EMBL" id="OGK54733.1"/>
    </source>
</evidence>
<organism evidence="2 3">
    <name type="scientific">Candidatus Roizmanbacteria bacterium RIFCSPLOWO2_02_FULL_36_11</name>
    <dbReference type="NCBI Taxonomy" id="1802071"/>
    <lineage>
        <taxon>Bacteria</taxon>
        <taxon>Candidatus Roizmaniibacteriota</taxon>
    </lineage>
</organism>
<dbReference type="AlphaFoldDB" id="A0A1F7JGK1"/>
<keyword evidence="1" id="KW-0472">Membrane</keyword>
<evidence type="ECO:0000313" key="3">
    <source>
        <dbReference type="Proteomes" id="UP000177418"/>
    </source>
</evidence>
<dbReference type="Proteomes" id="UP000177418">
    <property type="component" value="Unassembled WGS sequence"/>
</dbReference>
<feature type="transmembrane region" description="Helical" evidence="1">
    <location>
        <begin position="150"/>
        <end position="171"/>
    </location>
</feature>
<dbReference type="EMBL" id="MGAV01000013">
    <property type="protein sequence ID" value="OGK54733.1"/>
    <property type="molecule type" value="Genomic_DNA"/>
</dbReference>
<name>A0A1F7JGK1_9BACT</name>
<evidence type="ECO:0000256" key="1">
    <source>
        <dbReference type="SAM" id="Phobius"/>
    </source>
</evidence>
<protein>
    <submittedName>
        <fullName evidence="2">Uncharacterized protein</fullName>
    </submittedName>
</protein>
<feature type="transmembrane region" description="Helical" evidence="1">
    <location>
        <begin position="88"/>
        <end position="108"/>
    </location>
</feature>
<accession>A0A1F7JGK1</accession>
<feature type="transmembrane region" description="Helical" evidence="1">
    <location>
        <begin position="183"/>
        <end position="204"/>
    </location>
</feature>
<sequence length="211" mass="24465">MKTIAYYSGKIETKNRECFVGNQKVDCPGSQTKNYTQTGDKLDILPIYKALDKRGDLVFSLILLIVILGLCLLPVVKVKIFGKTLSEYLKPIWYLILISVLTVLWQYFFGLKIDDNLMALRVSQWVWEAMVLVSAYKLSKIPNFSYGNMFFLGVLYSIFIHGLKVVIRYYFYDKTLLYALDRFLYGSLLVMSIVFVLGSVFVYLKKKSIRY</sequence>
<keyword evidence="1" id="KW-1133">Transmembrane helix</keyword>
<feature type="transmembrane region" description="Helical" evidence="1">
    <location>
        <begin position="57"/>
        <end position="76"/>
    </location>
</feature>
<comment type="caution">
    <text evidence="2">The sequence shown here is derived from an EMBL/GenBank/DDBJ whole genome shotgun (WGS) entry which is preliminary data.</text>
</comment>
<reference evidence="2 3" key="1">
    <citation type="journal article" date="2016" name="Nat. Commun.">
        <title>Thousands of microbial genomes shed light on interconnected biogeochemical processes in an aquifer system.</title>
        <authorList>
            <person name="Anantharaman K."/>
            <person name="Brown C.T."/>
            <person name="Hug L.A."/>
            <person name="Sharon I."/>
            <person name="Castelle C.J."/>
            <person name="Probst A.J."/>
            <person name="Thomas B.C."/>
            <person name="Singh A."/>
            <person name="Wilkins M.J."/>
            <person name="Karaoz U."/>
            <person name="Brodie E.L."/>
            <person name="Williams K.H."/>
            <person name="Hubbard S.S."/>
            <person name="Banfield J.F."/>
        </authorList>
    </citation>
    <scope>NUCLEOTIDE SEQUENCE [LARGE SCALE GENOMIC DNA]</scope>
</reference>
<proteinExistence type="predicted"/>
<gene>
    <name evidence="2" type="ORF">A3H78_05580</name>
</gene>